<dbReference type="Proteomes" id="UP000002640">
    <property type="component" value="Unassembled WGS sequence"/>
</dbReference>
<name>G4YPT3_PHYSP</name>
<dbReference type="KEGG" id="psoj:PHYSODRAFT_442699"/>
<organism evidence="1 2">
    <name type="scientific">Phytophthora sojae (strain P6497)</name>
    <name type="common">Soybean stem and root rot agent</name>
    <name type="synonym">Phytophthora megasperma f. sp. glycines</name>
    <dbReference type="NCBI Taxonomy" id="1094619"/>
    <lineage>
        <taxon>Eukaryota</taxon>
        <taxon>Sar</taxon>
        <taxon>Stramenopiles</taxon>
        <taxon>Oomycota</taxon>
        <taxon>Peronosporomycetes</taxon>
        <taxon>Peronosporales</taxon>
        <taxon>Peronosporaceae</taxon>
        <taxon>Phytophthora</taxon>
    </lineage>
</organism>
<feature type="non-terminal residue" evidence="1">
    <location>
        <position position="56"/>
    </location>
</feature>
<dbReference type="EMBL" id="JH159151">
    <property type="protein sequence ID" value="EGZ28929.1"/>
    <property type="molecule type" value="Genomic_DNA"/>
</dbReference>
<dbReference type="OMA" id="GAKTKWD"/>
<dbReference type="RefSeq" id="XP_009516204.1">
    <property type="nucleotide sequence ID" value="XM_009517909.1"/>
</dbReference>
<reference evidence="1 2" key="1">
    <citation type="journal article" date="2006" name="Science">
        <title>Phytophthora genome sequences uncover evolutionary origins and mechanisms of pathogenesis.</title>
        <authorList>
            <person name="Tyler B.M."/>
            <person name="Tripathy S."/>
            <person name="Zhang X."/>
            <person name="Dehal P."/>
            <person name="Jiang R.H."/>
            <person name="Aerts A."/>
            <person name="Arredondo F.D."/>
            <person name="Baxter L."/>
            <person name="Bensasson D."/>
            <person name="Beynon J.L."/>
            <person name="Chapman J."/>
            <person name="Damasceno C.M."/>
            <person name="Dorrance A.E."/>
            <person name="Dou D."/>
            <person name="Dickerman A.W."/>
            <person name="Dubchak I.L."/>
            <person name="Garbelotto M."/>
            <person name="Gijzen M."/>
            <person name="Gordon S.G."/>
            <person name="Govers F."/>
            <person name="Grunwald N.J."/>
            <person name="Huang W."/>
            <person name="Ivors K.L."/>
            <person name="Jones R.W."/>
            <person name="Kamoun S."/>
            <person name="Krampis K."/>
            <person name="Lamour K.H."/>
            <person name="Lee M.K."/>
            <person name="McDonald W.H."/>
            <person name="Medina M."/>
            <person name="Meijer H.J."/>
            <person name="Nordberg E.K."/>
            <person name="Maclean D.J."/>
            <person name="Ospina-Giraldo M.D."/>
            <person name="Morris P.F."/>
            <person name="Phuntumart V."/>
            <person name="Putnam N.H."/>
            <person name="Rash S."/>
            <person name="Rose J.K."/>
            <person name="Sakihama Y."/>
            <person name="Salamov A.A."/>
            <person name="Savidor A."/>
            <person name="Scheuring C.F."/>
            <person name="Smith B.M."/>
            <person name="Sobral B.W."/>
            <person name="Terry A."/>
            <person name="Torto-Alalibo T.A."/>
            <person name="Win J."/>
            <person name="Xu Z."/>
            <person name="Zhang H."/>
            <person name="Grigoriev I.V."/>
            <person name="Rokhsar D.S."/>
            <person name="Boore J.L."/>
        </authorList>
    </citation>
    <scope>NUCLEOTIDE SEQUENCE [LARGE SCALE GENOMIC DNA]</scope>
    <source>
        <strain evidence="1 2">P6497</strain>
    </source>
</reference>
<dbReference type="GeneID" id="20652702"/>
<keyword evidence="2" id="KW-1185">Reference proteome</keyword>
<proteinExistence type="predicted"/>
<gene>
    <name evidence="1" type="ORF">PHYSODRAFT_442699</name>
</gene>
<protein>
    <submittedName>
        <fullName evidence="1">Uncharacterized protein</fullName>
    </submittedName>
</protein>
<sequence>VLDILTIIPADQVADKVLSIKVGFCFWYQNSCPAGAKTKWDAFWRYFRNSLTPSYG</sequence>
<accession>G4YPT3</accession>
<evidence type="ECO:0000313" key="1">
    <source>
        <dbReference type="EMBL" id="EGZ28929.1"/>
    </source>
</evidence>
<evidence type="ECO:0000313" key="2">
    <source>
        <dbReference type="Proteomes" id="UP000002640"/>
    </source>
</evidence>
<dbReference type="AlphaFoldDB" id="G4YPT3"/>
<dbReference type="InParanoid" id="G4YPT3"/>
<feature type="non-terminal residue" evidence="1">
    <location>
        <position position="1"/>
    </location>
</feature>